<evidence type="ECO:0000259" key="4">
    <source>
        <dbReference type="PROSITE" id="PS50213"/>
    </source>
</evidence>
<feature type="compositionally biased region" description="Low complexity" evidence="2">
    <location>
        <begin position="33"/>
        <end position="50"/>
    </location>
</feature>
<dbReference type="EMBL" id="CP121270">
    <property type="protein sequence ID" value="WFP25079.1"/>
    <property type="molecule type" value="Genomic_DNA"/>
</dbReference>
<dbReference type="Gene3D" id="2.30.180.10">
    <property type="entry name" value="FAS1 domain"/>
    <property type="match status" value="1"/>
</dbReference>
<feature type="chain" id="PRO_5043567672" evidence="3">
    <location>
        <begin position="24"/>
        <end position="221"/>
    </location>
</feature>
<dbReference type="PANTHER" id="PTHR10900:SF77">
    <property type="entry name" value="FI19380P1"/>
    <property type="match status" value="1"/>
</dbReference>
<reference evidence="5" key="2">
    <citation type="submission" date="2022-01" db="EMBL/GenBank/DDBJ databases">
        <authorList>
            <person name="Sanchez-Suarez J."/>
            <person name="Villamil L."/>
            <person name="Diaz L.E."/>
        </authorList>
    </citation>
    <scope>NUCLEOTIDE SEQUENCE</scope>
    <source>
        <strain evidence="5">EUFUS-Z928</strain>
    </source>
</reference>
<dbReference type="Proteomes" id="UP001152308">
    <property type="component" value="Unassembled WGS sequence"/>
</dbReference>
<accession>A0AAX3T7N6</accession>
<evidence type="ECO:0000313" key="6">
    <source>
        <dbReference type="EMBL" id="WFP25079.1"/>
    </source>
</evidence>
<feature type="domain" description="FAS1" evidence="4">
    <location>
        <begin position="83"/>
        <end position="215"/>
    </location>
</feature>
<proteinExistence type="predicted"/>
<dbReference type="AlphaFoldDB" id="A0AAX3T7N6"/>
<dbReference type="RefSeq" id="WP_171011559.1">
    <property type="nucleotide sequence ID" value="NZ_CP121270.1"/>
</dbReference>
<dbReference type="GO" id="GO:0031012">
    <property type="term" value="C:extracellular matrix"/>
    <property type="evidence" value="ECO:0007669"/>
    <property type="project" value="TreeGrafter"/>
</dbReference>
<feature type="region of interest" description="Disordered" evidence="2">
    <location>
        <begin position="26"/>
        <end position="50"/>
    </location>
</feature>
<evidence type="ECO:0000256" key="3">
    <source>
        <dbReference type="SAM" id="SignalP"/>
    </source>
</evidence>
<sequence length="221" mass="22424">MIKRIPRVAGALTGLVLAVGVMAGCSSDDSDTSSETTGAATESSAMMSESAMADPAANLVGPGCAAYAEANPSGPASVNGMSTVPVATAAATNPELTTLTQALSGQLNPEVNLVKTLNEGEYTVFAPTDDAFAKLPPETVEQLKTDADLLNKILTYHVVEGQATPDQIVGEHTTLEGQQVNVTGSGDNLKVNEAGVVCGGVTTSNAQVYLIDSVLMPPAGM</sequence>
<evidence type="ECO:0000313" key="8">
    <source>
        <dbReference type="Proteomes" id="UP001213504"/>
    </source>
</evidence>
<dbReference type="FunFam" id="2.30.180.10:FF:000019">
    <property type="entry name" value="Cell surface lipoprotein"/>
    <property type="match status" value="1"/>
</dbReference>
<protein>
    <submittedName>
        <fullName evidence="6">Fasciclin domain-containing protein</fullName>
    </submittedName>
</protein>
<dbReference type="GO" id="GO:0030198">
    <property type="term" value="P:extracellular matrix organization"/>
    <property type="evidence" value="ECO:0007669"/>
    <property type="project" value="TreeGrafter"/>
</dbReference>
<evidence type="ECO:0000256" key="2">
    <source>
        <dbReference type="SAM" id="MobiDB-lite"/>
    </source>
</evidence>
<evidence type="ECO:0000313" key="7">
    <source>
        <dbReference type="Proteomes" id="UP001152308"/>
    </source>
</evidence>
<dbReference type="SMART" id="SM00554">
    <property type="entry name" value="FAS1"/>
    <property type="match status" value="1"/>
</dbReference>
<name>A0AAX3T7N6_9ACTN</name>
<keyword evidence="1 3" id="KW-0732">Signal</keyword>
<dbReference type="GO" id="GO:0007155">
    <property type="term" value="P:cell adhesion"/>
    <property type="evidence" value="ECO:0007669"/>
    <property type="project" value="TreeGrafter"/>
</dbReference>
<dbReference type="InterPro" id="IPR050904">
    <property type="entry name" value="Adhesion/Biosynth-related"/>
</dbReference>
<dbReference type="Pfam" id="PF02469">
    <property type="entry name" value="Fasciclin"/>
    <property type="match status" value="1"/>
</dbReference>
<organism evidence="6 8">
    <name type="scientific">Gordonia hongkongensis</name>
    <dbReference type="NCBI Taxonomy" id="1701090"/>
    <lineage>
        <taxon>Bacteria</taxon>
        <taxon>Bacillati</taxon>
        <taxon>Actinomycetota</taxon>
        <taxon>Actinomycetes</taxon>
        <taxon>Mycobacteriales</taxon>
        <taxon>Gordoniaceae</taxon>
        <taxon>Gordonia</taxon>
    </lineage>
</organism>
<dbReference type="SUPFAM" id="SSF82153">
    <property type="entry name" value="FAS1 domain"/>
    <property type="match status" value="1"/>
</dbReference>
<dbReference type="InterPro" id="IPR036378">
    <property type="entry name" value="FAS1_dom_sf"/>
</dbReference>
<dbReference type="PROSITE" id="PS50213">
    <property type="entry name" value="FAS1"/>
    <property type="match status" value="1"/>
</dbReference>
<dbReference type="GO" id="GO:0050839">
    <property type="term" value="F:cell adhesion molecule binding"/>
    <property type="evidence" value="ECO:0007669"/>
    <property type="project" value="TreeGrafter"/>
</dbReference>
<dbReference type="GO" id="GO:0005615">
    <property type="term" value="C:extracellular space"/>
    <property type="evidence" value="ECO:0007669"/>
    <property type="project" value="TreeGrafter"/>
</dbReference>
<reference evidence="6" key="3">
    <citation type="submission" date="2023-04" db="EMBL/GenBank/DDBJ databases">
        <title>Complete genome sequence of a phthalic acid esters degrading bacterial strain.</title>
        <authorList>
            <person name="Weng L."/>
            <person name="Jia Y."/>
            <person name="Ren L."/>
        </authorList>
    </citation>
    <scope>NUCLEOTIDE SEQUENCE</scope>
    <source>
        <strain evidence="6">RL-LY01</strain>
    </source>
</reference>
<evidence type="ECO:0000313" key="5">
    <source>
        <dbReference type="EMBL" id="MDF6102656.1"/>
    </source>
</evidence>
<dbReference type="EMBL" id="JAKJLQ010000013">
    <property type="protein sequence ID" value="MDF6102656.1"/>
    <property type="molecule type" value="Genomic_DNA"/>
</dbReference>
<gene>
    <name evidence="5" type="ORF">L2299_16520</name>
    <name evidence="6" type="ORF">P9A14_00665</name>
</gene>
<dbReference type="Proteomes" id="UP001213504">
    <property type="component" value="Chromosome"/>
</dbReference>
<evidence type="ECO:0000256" key="1">
    <source>
        <dbReference type="ARBA" id="ARBA00022729"/>
    </source>
</evidence>
<dbReference type="InterPro" id="IPR000782">
    <property type="entry name" value="FAS1_domain"/>
</dbReference>
<reference evidence="5" key="1">
    <citation type="journal article" date="2022" name="Data Brief">
        <title>Draft genome sequence data of Gordonia hongkongensis strain EUFUS-Z928 isolated from the octocoral Eunicea fusca.</title>
        <authorList>
            <person name="Sanchez-Suarez J."/>
            <person name="Diaz L."/>
            <person name="Melo-Bolivar J."/>
            <person name="Villamil L."/>
        </authorList>
    </citation>
    <scope>NUCLEOTIDE SEQUENCE</scope>
    <source>
        <strain evidence="5">EUFUS-Z928</strain>
    </source>
</reference>
<keyword evidence="7" id="KW-1185">Reference proteome</keyword>
<dbReference type="PROSITE" id="PS51257">
    <property type="entry name" value="PROKAR_LIPOPROTEIN"/>
    <property type="match status" value="1"/>
</dbReference>
<dbReference type="PANTHER" id="PTHR10900">
    <property type="entry name" value="PERIOSTIN-RELATED"/>
    <property type="match status" value="1"/>
</dbReference>
<feature type="signal peptide" evidence="3">
    <location>
        <begin position="1"/>
        <end position="23"/>
    </location>
</feature>